<evidence type="ECO:0000313" key="2">
    <source>
        <dbReference type="Proteomes" id="UP000015103"/>
    </source>
</evidence>
<organism evidence="1 2">
    <name type="scientific">Rhodnius prolixus</name>
    <name type="common">Triatomid bug</name>
    <dbReference type="NCBI Taxonomy" id="13249"/>
    <lineage>
        <taxon>Eukaryota</taxon>
        <taxon>Metazoa</taxon>
        <taxon>Ecdysozoa</taxon>
        <taxon>Arthropoda</taxon>
        <taxon>Hexapoda</taxon>
        <taxon>Insecta</taxon>
        <taxon>Pterygota</taxon>
        <taxon>Neoptera</taxon>
        <taxon>Paraneoptera</taxon>
        <taxon>Hemiptera</taxon>
        <taxon>Heteroptera</taxon>
        <taxon>Panheteroptera</taxon>
        <taxon>Cimicomorpha</taxon>
        <taxon>Reduviidae</taxon>
        <taxon>Triatominae</taxon>
        <taxon>Rhodnius</taxon>
    </lineage>
</organism>
<keyword evidence="2" id="KW-1185">Reference proteome</keyword>
<dbReference type="Proteomes" id="UP000015103">
    <property type="component" value="Unassembled WGS sequence"/>
</dbReference>
<dbReference type="InParanoid" id="T1I7R2"/>
<dbReference type="EMBL" id="ACPB03031862">
    <property type="status" value="NOT_ANNOTATED_CDS"/>
    <property type="molecule type" value="Genomic_DNA"/>
</dbReference>
<protein>
    <submittedName>
        <fullName evidence="1">Uncharacterized protein</fullName>
    </submittedName>
</protein>
<dbReference type="VEuPathDB" id="VectorBase:RPRC012334"/>
<sequence>MKCILSLVTLFLVAAMAYPYSAELNYQQQLGDALREPAGEITEVHLVRMKRVPESGNSSVDAIARLLIVYSWVQKFLTEITHYCKIVTT</sequence>
<dbReference type="HOGENOM" id="CLU_2461155_0_0_1"/>
<accession>T1I7R2</accession>
<evidence type="ECO:0000313" key="1">
    <source>
        <dbReference type="EnsemblMetazoa" id="RPRC012334-PA"/>
    </source>
</evidence>
<dbReference type="EnsemblMetazoa" id="RPRC012334-RA">
    <property type="protein sequence ID" value="RPRC012334-PA"/>
    <property type="gene ID" value="RPRC012334"/>
</dbReference>
<reference evidence="1" key="1">
    <citation type="submission" date="2015-05" db="UniProtKB">
        <authorList>
            <consortium name="EnsemblMetazoa"/>
        </authorList>
    </citation>
    <scope>IDENTIFICATION</scope>
</reference>
<name>T1I7R2_RHOPR</name>
<dbReference type="AlphaFoldDB" id="T1I7R2"/>
<dbReference type="FunCoup" id="T1I7R2">
    <property type="interactions" value="32"/>
</dbReference>
<proteinExistence type="predicted"/>